<dbReference type="Proteomes" id="UP000183642">
    <property type="component" value="Unassembled WGS sequence"/>
</dbReference>
<dbReference type="RefSeq" id="WP_075015028.1">
    <property type="nucleotide sequence ID" value="NZ_FOWE01000009.1"/>
</dbReference>
<keyword evidence="3" id="KW-1185">Reference proteome</keyword>
<dbReference type="AlphaFoldDB" id="A0A1I5HJ25"/>
<name>A0A1I5HJ25_9ACTN</name>
<feature type="region of interest" description="Disordered" evidence="1">
    <location>
        <begin position="46"/>
        <end position="69"/>
    </location>
</feature>
<reference evidence="3" key="1">
    <citation type="submission" date="2016-10" db="EMBL/GenBank/DDBJ databases">
        <authorList>
            <person name="Varghese N."/>
            <person name="Submissions S."/>
        </authorList>
    </citation>
    <scope>NUCLEOTIDE SEQUENCE [LARGE SCALE GENOMIC DNA]</scope>
    <source>
        <strain evidence="3">DSM 43161</strain>
    </source>
</reference>
<accession>A0A1I5HJ25</accession>
<proteinExistence type="predicted"/>
<feature type="compositionally biased region" description="Basic and acidic residues" evidence="1">
    <location>
        <begin position="15"/>
        <end position="29"/>
    </location>
</feature>
<dbReference type="EMBL" id="FOWE01000009">
    <property type="protein sequence ID" value="SFO47861.1"/>
    <property type="molecule type" value="Genomic_DNA"/>
</dbReference>
<organism evidence="2 3">
    <name type="scientific">Geodermatophilus obscurus</name>
    <dbReference type="NCBI Taxonomy" id="1861"/>
    <lineage>
        <taxon>Bacteria</taxon>
        <taxon>Bacillati</taxon>
        <taxon>Actinomycetota</taxon>
        <taxon>Actinomycetes</taxon>
        <taxon>Geodermatophilales</taxon>
        <taxon>Geodermatophilaceae</taxon>
        <taxon>Geodermatophilus</taxon>
    </lineage>
</organism>
<evidence type="ECO:0000256" key="1">
    <source>
        <dbReference type="SAM" id="MobiDB-lite"/>
    </source>
</evidence>
<dbReference type="OrthoDB" id="5193181at2"/>
<evidence type="ECO:0000313" key="3">
    <source>
        <dbReference type="Proteomes" id="UP000183642"/>
    </source>
</evidence>
<protein>
    <submittedName>
        <fullName evidence="2">Uncharacterized protein</fullName>
    </submittedName>
</protein>
<evidence type="ECO:0000313" key="2">
    <source>
        <dbReference type="EMBL" id="SFO47861.1"/>
    </source>
</evidence>
<feature type="region of interest" description="Disordered" evidence="1">
    <location>
        <begin position="1"/>
        <end position="31"/>
    </location>
</feature>
<sequence>MSGADTCPVCGQATQRRDSGAPDERHDEVTDPLVFVDHDWAPELWGQGRRAEAARCPGSGQNRSGHRRP</sequence>
<gene>
    <name evidence="2" type="ORF">SAMN05660359_03748</name>
</gene>